<evidence type="ECO:0000313" key="5">
    <source>
        <dbReference type="Proteomes" id="UP000005447"/>
    </source>
</evidence>
<sequence>MQLALDNMVKCTELEDTYQDAASNVLVAICKHSWQAVAQHLETELLTGIFPHRSLFYVMGVLSSHGRSCPQHRRGSQGEILGPQSTRSVNFLNTWSKELLEALTRPSQTQQDQCPEKTFLFTYYGLILQAADDSTTVRTHLQALLETSHQWPEQREGIALTVGLAAAHHLDDVWAVLDQFGRSRPVKRSPLPGLFEDLQWKWASSTILLAYGQMAARAKAHILPWVDNILSRMIFYFRYSSWDENLKQSFLLAVMMLVKAISRREGAHSYEFSQTSQLLECLIVLMEKESPGVLCTTNRQQAIHIASKLCELRPPIDKDRKSRLLSTCFRSVFALPLMDTLERHTCLFLEPPNIQVKSYSACSAQGLQGQGIGLHLLLTTAGETACMKGPWPPHSQGWGPKQFLIVLGLHFST</sequence>
<keyword evidence="5" id="KW-1185">Reference proteome</keyword>
<evidence type="ECO:0008006" key="6">
    <source>
        <dbReference type="Google" id="ProtNLM"/>
    </source>
</evidence>
<reference evidence="4" key="2">
    <citation type="submission" date="2025-08" db="UniProtKB">
        <authorList>
            <consortium name="Ensembl"/>
        </authorList>
    </citation>
    <scope>IDENTIFICATION</scope>
    <source>
        <strain evidence="4">2N</strain>
    </source>
</reference>
<dbReference type="Proteomes" id="UP000005447">
    <property type="component" value="Unassembled WGS sequence"/>
</dbReference>
<feature type="domain" description="MROH2B-like N-terminal HEAT-repeats" evidence="3">
    <location>
        <begin position="2"/>
        <end position="64"/>
    </location>
</feature>
<accession>A0A286XCQ4</accession>
<evidence type="ECO:0000256" key="1">
    <source>
        <dbReference type="ARBA" id="ARBA00022737"/>
    </source>
</evidence>
<dbReference type="Pfam" id="PF23210">
    <property type="entry name" value="HEAT_Maestro_2"/>
    <property type="match status" value="1"/>
</dbReference>
<dbReference type="AlphaFoldDB" id="A0A286XCQ4"/>
<evidence type="ECO:0000313" key="4">
    <source>
        <dbReference type="Ensembl" id="ENSCPOP00000023195.1"/>
    </source>
</evidence>
<reference evidence="4" key="3">
    <citation type="submission" date="2025-09" db="UniProtKB">
        <authorList>
            <consortium name="Ensembl"/>
        </authorList>
    </citation>
    <scope>IDENTIFICATION</scope>
    <source>
        <strain evidence="4">2N</strain>
    </source>
</reference>
<dbReference type="GeneTree" id="ENSGT00940000160938"/>
<protein>
    <recommendedName>
        <fullName evidence="6">Maestro heat like repeat family member 5 (gene/pseudogene)</fullName>
    </recommendedName>
</protein>
<dbReference type="InterPro" id="IPR045206">
    <property type="entry name" value="Maestro_heat-like_prot"/>
</dbReference>
<dbReference type="EMBL" id="AAKN02023201">
    <property type="status" value="NOT_ANNOTATED_CDS"/>
    <property type="molecule type" value="Genomic_DNA"/>
</dbReference>
<keyword evidence="1" id="KW-0677">Repeat</keyword>
<reference evidence="5" key="1">
    <citation type="journal article" date="2011" name="Nature">
        <title>A high-resolution map of human evolutionary constraint using 29 mammals.</title>
        <authorList>
            <person name="Lindblad-Toh K."/>
            <person name="Garber M."/>
            <person name="Zuk O."/>
            <person name="Lin M.F."/>
            <person name="Parker B.J."/>
            <person name="Washietl S."/>
            <person name="Kheradpour P."/>
            <person name="Ernst J."/>
            <person name="Jordan G."/>
            <person name="Mauceli E."/>
            <person name="Ward L.D."/>
            <person name="Lowe C.B."/>
            <person name="Holloway A.K."/>
            <person name="Clamp M."/>
            <person name="Gnerre S."/>
            <person name="Alfoldi J."/>
            <person name="Beal K."/>
            <person name="Chang J."/>
            <person name="Clawson H."/>
            <person name="Cuff J."/>
            <person name="Di Palma F."/>
            <person name="Fitzgerald S."/>
            <person name="Flicek P."/>
            <person name="Guttman M."/>
            <person name="Hubisz M.J."/>
            <person name="Jaffe D.B."/>
            <person name="Jungreis I."/>
            <person name="Kent W.J."/>
            <person name="Kostka D."/>
            <person name="Lara M."/>
            <person name="Martins A.L."/>
            <person name="Massingham T."/>
            <person name="Moltke I."/>
            <person name="Raney B.J."/>
            <person name="Rasmussen M.D."/>
            <person name="Robinson J."/>
            <person name="Stark A."/>
            <person name="Vilella A.J."/>
            <person name="Wen J."/>
            <person name="Xie X."/>
            <person name="Zody M.C."/>
            <person name="Baldwin J."/>
            <person name="Bloom T."/>
            <person name="Chin C.W."/>
            <person name="Heiman D."/>
            <person name="Nicol R."/>
            <person name="Nusbaum C."/>
            <person name="Young S."/>
            <person name="Wilkinson J."/>
            <person name="Worley K.C."/>
            <person name="Kovar C.L."/>
            <person name="Muzny D.M."/>
            <person name="Gibbs R.A."/>
            <person name="Cree A."/>
            <person name="Dihn H.H."/>
            <person name="Fowler G."/>
            <person name="Jhangiani S."/>
            <person name="Joshi V."/>
            <person name="Lee S."/>
            <person name="Lewis L.R."/>
            <person name="Nazareth L.V."/>
            <person name="Okwuonu G."/>
            <person name="Santibanez J."/>
            <person name="Warren W.C."/>
            <person name="Mardis E.R."/>
            <person name="Weinstock G.M."/>
            <person name="Wilson R.K."/>
            <person name="Delehaunty K."/>
            <person name="Dooling D."/>
            <person name="Fronik C."/>
            <person name="Fulton L."/>
            <person name="Fulton B."/>
            <person name="Graves T."/>
            <person name="Minx P."/>
            <person name="Sodergren E."/>
            <person name="Birney E."/>
            <person name="Margulies E.H."/>
            <person name="Herrero J."/>
            <person name="Green E.D."/>
            <person name="Haussler D."/>
            <person name="Siepel A."/>
            <person name="Goldman N."/>
            <person name="Pollard K.S."/>
            <person name="Pedersen J.S."/>
            <person name="Lander E.S."/>
            <person name="Kellis M."/>
        </authorList>
    </citation>
    <scope>NUCLEOTIDE SEQUENCE [LARGE SCALE GENOMIC DNA]</scope>
    <source>
        <strain evidence="5">2N</strain>
    </source>
</reference>
<dbReference type="InterPro" id="IPR055408">
    <property type="entry name" value="HEAT_MROH2B-like"/>
</dbReference>
<dbReference type="VEuPathDB" id="HostDB:ENSCPOG00000031866"/>
<name>A0A286XCQ4_CAVPO</name>
<dbReference type="Ensembl" id="ENSCPOT00000036443.1">
    <property type="protein sequence ID" value="ENSCPOP00000023195.1"/>
    <property type="gene ID" value="ENSCPOG00000031866.1"/>
</dbReference>
<evidence type="ECO:0000259" key="3">
    <source>
        <dbReference type="Pfam" id="PF23221"/>
    </source>
</evidence>
<dbReference type="GO" id="GO:0005737">
    <property type="term" value="C:cytoplasm"/>
    <property type="evidence" value="ECO:0007669"/>
    <property type="project" value="TreeGrafter"/>
</dbReference>
<feature type="domain" description="MROH2B-like HEAT-repeats" evidence="2">
    <location>
        <begin position="93"/>
        <end position="339"/>
    </location>
</feature>
<evidence type="ECO:0000259" key="2">
    <source>
        <dbReference type="Pfam" id="PF23210"/>
    </source>
</evidence>
<proteinExistence type="predicted"/>
<dbReference type="PANTHER" id="PTHR23120:SF6">
    <property type="entry name" value="MAESTRO HEAT-LIKE REPEAT FAMILY MEMBER 5"/>
    <property type="match status" value="1"/>
</dbReference>
<dbReference type="PANTHER" id="PTHR23120">
    <property type="entry name" value="MAESTRO-RELATED HEAT DOMAIN-CONTAINING"/>
    <property type="match status" value="1"/>
</dbReference>
<dbReference type="InterPro" id="IPR056282">
    <property type="entry name" value="MROH2B-like_N_HEAT"/>
</dbReference>
<organism evidence="4 5">
    <name type="scientific">Cavia porcellus</name>
    <name type="common">Guinea pig</name>
    <dbReference type="NCBI Taxonomy" id="10141"/>
    <lineage>
        <taxon>Eukaryota</taxon>
        <taxon>Metazoa</taxon>
        <taxon>Chordata</taxon>
        <taxon>Craniata</taxon>
        <taxon>Vertebrata</taxon>
        <taxon>Euteleostomi</taxon>
        <taxon>Mammalia</taxon>
        <taxon>Eutheria</taxon>
        <taxon>Euarchontoglires</taxon>
        <taxon>Glires</taxon>
        <taxon>Rodentia</taxon>
        <taxon>Hystricomorpha</taxon>
        <taxon>Caviidae</taxon>
        <taxon>Cavia</taxon>
    </lineage>
</organism>
<dbReference type="Pfam" id="PF23221">
    <property type="entry name" value="HEAT_MROH2B_1st"/>
    <property type="match status" value="1"/>
</dbReference>
<dbReference type="Bgee" id="ENSCPOG00000031866">
    <property type="expression patterns" value="Expressed in testis"/>
</dbReference>